<keyword evidence="2" id="KW-0472">Membrane</keyword>
<evidence type="ECO:0000256" key="2">
    <source>
        <dbReference type="SAM" id="Phobius"/>
    </source>
</evidence>
<feature type="domain" description="CwlT-like lysozyme" evidence="4">
    <location>
        <begin position="58"/>
        <end position="208"/>
    </location>
</feature>
<dbReference type="CDD" id="cd16891">
    <property type="entry name" value="CwlT-like"/>
    <property type="match status" value="1"/>
</dbReference>
<feature type="compositionally biased region" description="Acidic residues" evidence="1">
    <location>
        <begin position="329"/>
        <end position="343"/>
    </location>
</feature>
<feature type="region of interest" description="Disordered" evidence="1">
    <location>
        <begin position="296"/>
        <end position="343"/>
    </location>
</feature>
<protein>
    <submittedName>
        <fullName evidence="5">Lysozyme family protein</fullName>
    </submittedName>
</protein>
<dbReference type="SUPFAM" id="SSF53955">
    <property type="entry name" value="Lysozyme-like"/>
    <property type="match status" value="1"/>
</dbReference>
<reference evidence="5 6" key="1">
    <citation type="submission" date="2020-06" db="EMBL/GenBank/DDBJ databases">
        <title>Genomic analysis of Salicibibacter sp. NKC5-3.</title>
        <authorList>
            <person name="Oh Y.J."/>
        </authorList>
    </citation>
    <scope>NUCLEOTIDE SEQUENCE [LARGE SCALE GENOMIC DNA]</scope>
    <source>
        <strain evidence="5 6">NKC5-3</strain>
    </source>
</reference>
<organism evidence="5 6">
    <name type="scientific">Salicibibacter cibarius</name>
    <dbReference type="NCBI Taxonomy" id="2743000"/>
    <lineage>
        <taxon>Bacteria</taxon>
        <taxon>Bacillati</taxon>
        <taxon>Bacillota</taxon>
        <taxon>Bacilli</taxon>
        <taxon>Bacillales</taxon>
        <taxon>Bacillaceae</taxon>
        <taxon>Salicibibacter</taxon>
    </lineage>
</organism>
<gene>
    <name evidence="5" type="ORF">HUG15_07240</name>
</gene>
<feature type="domain" description="M23ase beta-sheet core" evidence="3">
    <location>
        <begin position="237"/>
        <end position="329"/>
    </location>
</feature>
<dbReference type="Pfam" id="PF13702">
    <property type="entry name" value="Lysozyme_like"/>
    <property type="match status" value="1"/>
</dbReference>
<sequence length="343" mass="37534">MKGINGLMVGVFGGACFILMVVGMLVMMMGSFLITQENEGNGATDEQDLVCEGNQVNEDVERYEPHFERYTEENGIEDQVDILMAMTMQESGGQLADVMQSSESMGDPVNTINSPEKSIEQGVSYYADMYEQANGDTELAMQAYNMGGGYINYVQDNHDGEHSRDAADAFGEQQASELGWDNYGDEDYVAHVMQYLEDCEEPEQASGDGDWDMPVEQVNVTSEFGMRDHPIHHEPRLHAGTDFGCNMGDAIYAVADGTVQTAVQQNTGLGNNIKLQHGSDEYSVYGHLSNLSVSEGDEVQQGDQVGECGSTGDSTGPHLHLEHHTEPEATNDEKEDPAEILDL</sequence>
<dbReference type="InterPro" id="IPR011055">
    <property type="entry name" value="Dup_hybrid_motif"/>
</dbReference>
<dbReference type="AlphaFoldDB" id="A0A7T6Z1T3"/>
<evidence type="ECO:0000313" key="5">
    <source>
        <dbReference type="EMBL" id="QQK75400.1"/>
    </source>
</evidence>
<dbReference type="PANTHER" id="PTHR21666:SF270">
    <property type="entry name" value="MUREIN HYDROLASE ACTIVATOR ENVC"/>
    <property type="match status" value="1"/>
</dbReference>
<keyword evidence="2" id="KW-1133">Transmembrane helix</keyword>
<evidence type="ECO:0000313" key="6">
    <source>
        <dbReference type="Proteomes" id="UP000595823"/>
    </source>
</evidence>
<proteinExistence type="predicted"/>
<dbReference type="EMBL" id="CP054705">
    <property type="protein sequence ID" value="QQK75400.1"/>
    <property type="molecule type" value="Genomic_DNA"/>
</dbReference>
<dbReference type="RefSeq" id="WP_200128051.1">
    <property type="nucleotide sequence ID" value="NZ_CP054705.1"/>
</dbReference>
<name>A0A7T6Z1T3_9BACI</name>
<dbReference type="Gene3D" id="2.70.70.10">
    <property type="entry name" value="Glucose Permease (Domain IIA)"/>
    <property type="match status" value="1"/>
</dbReference>
<dbReference type="CDD" id="cd12797">
    <property type="entry name" value="M23_peptidase"/>
    <property type="match status" value="1"/>
</dbReference>
<dbReference type="InterPro" id="IPR023346">
    <property type="entry name" value="Lysozyme-like_dom_sf"/>
</dbReference>
<evidence type="ECO:0000259" key="4">
    <source>
        <dbReference type="Pfam" id="PF13702"/>
    </source>
</evidence>
<dbReference type="InterPro" id="IPR050570">
    <property type="entry name" value="Cell_wall_metabolism_enzyme"/>
</dbReference>
<accession>A0A7T6Z1T3</accession>
<dbReference type="Proteomes" id="UP000595823">
    <property type="component" value="Chromosome"/>
</dbReference>
<dbReference type="SUPFAM" id="SSF51261">
    <property type="entry name" value="Duplicated hybrid motif"/>
    <property type="match status" value="1"/>
</dbReference>
<dbReference type="InterPro" id="IPR047194">
    <property type="entry name" value="CwlT-like_lysozyme"/>
</dbReference>
<dbReference type="KEGG" id="scia:HUG15_07240"/>
<keyword evidence="2" id="KW-0812">Transmembrane</keyword>
<dbReference type="PANTHER" id="PTHR21666">
    <property type="entry name" value="PEPTIDASE-RELATED"/>
    <property type="match status" value="1"/>
</dbReference>
<feature type="transmembrane region" description="Helical" evidence="2">
    <location>
        <begin position="7"/>
        <end position="34"/>
    </location>
</feature>
<dbReference type="InterPro" id="IPR016047">
    <property type="entry name" value="M23ase_b-sheet_dom"/>
</dbReference>
<dbReference type="GO" id="GO:0004222">
    <property type="term" value="F:metalloendopeptidase activity"/>
    <property type="evidence" value="ECO:0007669"/>
    <property type="project" value="TreeGrafter"/>
</dbReference>
<evidence type="ECO:0000259" key="3">
    <source>
        <dbReference type="Pfam" id="PF01551"/>
    </source>
</evidence>
<dbReference type="Pfam" id="PF01551">
    <property type="entry name" value="Peptidase_M23"/>
    <property type="match status" value="1"/>
</dbReference>
<evidence type="ECO:0000256" key="1">
    <source>
        <dbReference type="SAM" id="MobiDB-lite"/>
    </source>
</evidence>
<dbReference type="Gene3D" id="1.10.530.10">
    <property type="match status" value="1"/>
</dbReference>
<dbReference type="PROSITE" id="PS51257">
    <property type="entry name" value="PROKAR_LIPOPROTEIN"/>
    <property type="match status" value="1"/>
</dbReference>
<keyword evidence="6" id="KW-1185">Reference proteome</keyword>